<feature type="transmembrane region" description="Helical" evidence="1">
    <location>
        <begin position="112"/>
        <end position="130"/>
    </location>
</feature>
<dbReference type="Proteomes" id="UP000192917">
    <property type="component" value="Unassembled WGS sequence"/>
</dbReference>
<sequence length="169" mass="17823">MKVNDAVPGAILIAFAAGVLYQTLSFPPMPGQDYGPALFPQIIGILMVISGLALVVRGLRTRRGSGAAGGPTAGGRMLEVADWMQSPAHLANFALLIALLIFYILVAKPLGFIPTSFLVLAALMTRLRGLRHLGSSLAIAAVATLAIQQMFGVILRVPLPWGILPPVSW</sequence>
<keyword evidence="1" id="KW-1133">Transmembrane helix</keyword>
<feature type="transmembrane region" description="Helical" evidence="1">
    <location>
        <begin position="38"/>
        <end position="56"/>
    </location>
</feature>
<keyword evidence="4" id="KW-1185">Reference proteome</keyword>
<keyword evidence="1" id="KW-0472">Membrane</keyword>
<dbReference type="RefSeq" id="WP_159460160.1">
    <property type="nucleotide sequence ID" value="NZ_FWZX01000005.1"/>
</dbReference>
<evidence type="ECO:0000313" key="3">
    <source>
        <dbReference type="EMBL" id="SMF13987.1"/>
    </source>
</evidence>
<organism evidence="3 4">
    <name type="scientific">Tistlia consotensis USBA 355</name>
    <dbReference type="NCBI Taxonomy" id="560819"/>
    <lineage>
        <taxon>Bacteria</taxon>
        <taxon>Pseudomonadati</taxon>
        <taxon>Pseudomonadota</taxon>
        <taxon>Alphaproteobacteria</taxon>
        <taxon>Rhodospirillales</taxon>
        <taxon>Rhodovibrionaceae</taxon>
        <taxon>Tistlia</taxon>
    </lineage>
</organism>
<gene>
    <name evidence="3" type="ORF">SAMN05428998_105219</name>
</gene>
<feature type="domain" description="DUF1468" evidence="2">
    <location>
        <begin position="9"/>
        <end position="160"/>
    </location>
</feature>
<evidence type="ECO:0000259" key="2">
    <source>
        <dbReference type="Pfam" id="PF07331"/>
    </source>
</evidence>
<dbReference type="STRING" id="560819.SAMN05428998_105219"/>
<proteinExistence type="predicted"/>
<reference evidence="3 4" key="1">
    <citation type="submission" date="2017-04" db="EMBL/GenBank/DDBJ databases">
        <authorList>
            <person name="Afonso C.L."/>
            <person name="Miller P.J."/>
            <person name="Scott M.A."/>
            <person name="Spackman E."/>
            <person name="Goraichik I."/>
            <person name="Dimitrov K.M."/>
            <person name="Suarez D.L."/>
            <person name="Swayne D.E."/>
        </authorList>
    </citation>
    <scope>NUCLEOTIDE SEQUENCE [LARGE SCALE GENOMIC DNA]</scope>
    <source>
        <strain evidence="3 4">USBA 355</strain>
    </source>
</reference>
<dbReference type="AlphaFoldDB" id="A0A1Y6BQ34"/>
<dbReference type="EMBL" id="FWZX01000005">
    <property type="protein sequence ID" value="SMF13987.1"/>
    <property type="molecule type" value="Genomic_DNA"/>
</dbReference>
<keyword evidence="1" id="KW-0812">Transmembrane</keyword>
<protein>
    <submittedName>
        <fullName evidence="3">Putative tricarboxylic transport membrane protein</fullName>
    </submittedName>
</protein>
<evidence type="ECO:0000313" key="4">
    <source>
        <dbReference type="Proteomes" id="UP000192917"/>
    </source>
</evidence>
<accession>A0A1Y6BQ34</accession>
<dbReference type="InterPro" id="IPR009936">
    <property type="entry name" value="DUF1468"/>
</dbReference>
<feature type="transmembrane region" description="Helical" evidence="1">
    <location>
        <begin position="7"/>
        <end position="26"/>
    </location>
</feature>
<evidence type="ECO:0000256" key="1">
    <source>
        <dbReference type="SAM" id="Phobius"/>
    </source>
</evidence>
<dbReference type="Pfam" id="PF07331">
    <property type="entry name" value="TctB"/>
    <property type="match status" value="1"/>
</dbReference>
<feature type="transmembrane region" description="Helical" evidence="1">
    <location>
        <begin position="86"/>
        <end position="106"/>
    </location>
</feature>
<feature type="transmembrane region" description="Helical" evidence="1">
    <location>
        <begin position="137"/>
        <end position="159"/>
    </location>
</feature>
<name>A0A1Y6BQ34_9PROT</name>